<gene>
    <name evidence="2" type="ORF">J1N35_022047</name>
</gene>
<keyword evidence="3" id="KW-1185">Reference proteome</keyword>
<feature type="transmembrane region" description="Helical" evidence="1">
    <location>
        <begin position="46"/>
        <end position="69"/>
    </location>
</feature>
<protein>
    <submittedName>
        <fullName evidence="2">Uncharacterized protein</fullName>
    </submittedName>
</protein>
<dbReference type="AlphaFoldDB" id="A0A9D3VFN8"/>
<keyword evidence="1" id="KW-0472">Membrane</keyword>
<organism evidence="2 3">
    <name type="scientific">Gossypium stocksii</name>
    <dbReference type="NCBI Taxonomy" id="47602"/>
    <lineage>
        <taxon>Eukaryota</taxon>
        <taxon>Viridiplantae</taxon>
        <taxon>Streptophyta</taxon>
        <taxon>Embryophyta</taxon>
        <taxon>Tracheophyta</taxon>
        <taxon>Spermatophyta</taxon>
        <taxon>Magnoliopsida</taxon>
        <taxon>eudicotyledons</taxon>
        <taxon>Gunneridae</taxon>
        <taxon>Pentapetalae</taxon>
        <taxon>rosids</taxon>
        <taxon>malvids</taxon>
        <taxon>Malvales</taxon>
        <taxon>Malvaceae</taxon>
        <taxon>Malvoideae</taxon>
        <taxon>Gossypium</taxon>
    </lineage>
</organism>
<dbReference type="EMBL" id="JAIQCV010000007">
    <property type="protein sequence ID" value="KAH1082286.1"/>
    <property type="molecule type" value="Genomic_DNA"/>
</dbReference>
<accession>A0A9D3VFN8</accession>
<sequence>MQNLISSSPNLKHVLRGSNKVADCLANVTIGKLNQVVLFLDPSQYVILYGYLTMMLIIPYMKGSLFLFIPS</sequence>
<evidence type="ECO:0000313" key="3">
    <source>
        <dbReference type="Proteomes" id="UP000828251"/>
    </source>
</evidence>
<proteinExistence type="predicted"/>
<keyword evidence="1" id="KW-1133">Transmembrane helix</keyword>
<evidence type="ECO:0000256" key="1">
    <source>
        <dbReference type="SAM" id="Phobius"/>
    </source>
</evidence>
<reference evidence="2 3" key="1">
    <citation type="journal article" date="2021" name="Plant Biotechnol. J.">
        <title>Multi-omics assisted identification of the key and species-specific regulatory components of drought-tolerant mechanisms in Gossypium stocksii.</title>
        <authorList>
            <person name="Yu D."/>
            <person name="Ke L."/>
            <person name="Zhang D."/>
            <person name="Wu Y."/>
            <person name="Sun Y."/>
            <person name="Mei J."/>
            <person name="Sun J."/>
            <person name="Sun Y."/>
        </authorList>
    </citation>
    <scope>NUCLEOTIDE SEQUENCE [LARGE SCALE GENOMIC DNA]</scope>
    <source>
        <strain evidence="3">cv. E1</strain>
        <tissue evidence="2">Leaf</tissue>
    </source>
</reference>
<name>A0A9D3VFN8_9ROSI</name>
<evidence type="ECO:0000313" key="2">
    <source>
        <dbReference type="EMBL" id="KAH1082286.1"/>
    </source>
</evidence>
<keyword evidence="1" id="KW-0812">Transmembrane</keyword>
<comment type="caution">
    <text evidence="2">The sequence shown here is derived from an EMBL/GenBank/DDBJ whole genome shotgun (WGS) entry which is preliminary data.</text>
</comment>
<dbReference type="Proteomes" id="UP000828251">
    <property type="component" value="Unassembled WGS sequence"/>
</dbReference>